<protein>
    <recommendedName>
        <fullName evidence="3">HEAT repeat protein</fullName>
    </recommendedName>
</protein>
<evidence type="ECO:0000313" key="1">
    <source>
        <dbReference type="EMBL" id="PZR09642.1"/>
    </source>
</evidence>
<gene>
    <name evidence="1" type="ORF">DI536_22165</name>
</gene>
<dbReference type="InterPro" id="IPR011989">
    <property type="entry name" value="ARM-like"/>
</dbReference>
<dbReference type="SUPFAM" id="SSF48371">
    <property type="entry name" value="ARM repeat"/>
    <property type="match status" value="1"/>
</dbReference>
<proteinExistence type="predicted"/>
<reference evidence="1 2" key="1">
    <citation type="submission" date="2017-08" db="EMBL/GenBank/DDBJ databases">
        <title>Infants hospitalized years apart are colonized by the same room-sourced microbial strains.</title>
        <authorList>
            <person name="Brooks B."/>
            <person name="Olm M.R."/>
            <person name="Firek B.A."/>
            <person name="Baker R."/>
            <person name="Thomas B.C."/>
            <person name="Morowitz M.J."/>
            <person name="Banfield J.F."/>
        </authorList>
    </citation>
    <scope>NUCLEOTIDE SEQUENCE [LARGE SCALE GENOMIC DNA]</scope>
    <source>
        <strain evidence="1">S2_003_000_R2_14</strain>
    </source>
</reference>
<organism evidence="1 2">
    <name type="scientific">Archangium gephyra</name>
    <dbReference type="NCBI Taxonomy" id="48"/>
    <lineage>
        <taxon>Bacteria</taxon>
        <taxon>Pseudomonadati</taxon>
        <taxon>Myxococcota</taxon>
        <taxon>Myxococcia</taxon>
        <taxon>Myxococcales</taxon>
        <taxon>Cystobacterineae</taxon>
        <taxon>Archangiaceae</taxon>
        <taxon>Archangium</taxon>
    </lineage>
</organism>
<dbReference type="Gene3D" id="1.25.10.10">
    <property type="entry name" value="Leucine-rich Repeat Variant"/>
    <property type="match status" value="1"/>
</dbReference>
<dbReference type="AlphaFoldDB" id="A0A2W5T3J0"/>
<comment type="caution">
    <text evidence="1">The sequence shown here is derived from an EMBL/GenBank/DDBJ whole genome shotgun (WGS) entry which is preliminary data.</text>
</comment>
<evidence type="ECO:0000313" key="2">
    <source>
        <dbReference type="Proteomes" id="UP000249061"/>
    </source>
</evidence>
<dbReference type="Proteomes" id="UP000249061">
    <property type="component" value="Unassembled WGS sequence"/>
</dbReference>
<evidence type="ECO:0008006" key="3">
    <source>
        <dbReference type="Google" id="ProtNLM"/>
    </source>
</evidence>
<dbReference type="EMBL" id="QFQP01000020">
    <property type="protein sequence ID" value="PZR09642.1"/>
    <property type="molecule type" value="Genomic_DNA"/>
</dbReference>
<dbReference type="InterPro" id="IPR016024">
    <property type="entry name" value="ARM-type_fold"/>
</dbReference>
<sequence>MNSAASIEGYLNARTQARPRLRRVETPVETPAIGTALEHHAPEDLSEEKFVRFADENPGRLVELIRSSLRPALLTFAAEAAGRIANTALVVNALLPLLAHADAVVREGAIYGLSPHLEASLEAREALRTMLAREPSPGVKAALNEALANLD</sequence>
<name>A0A2W5T3J0_9BACT</name>
<accession>A0A2W5T3J0</accession>